<dbReference type="PANTHER" id="PTHR12992:SF11">
    <property type="entry name" value="MITOCHONDRIAL COENZYME A DIPHOSPHATASE NUDT8"/>
    <property type="match status" value="1"/>
</dbReference>
<dbReference type="PANTHER" id="PTHR12992">
    <property type="entry name" value="NUDIX HYDROLASE"/>
    <property type="match status" value="1"/>
</dbReference>
<reference evidence="9" key="1">
    <citation type="journal article" date="2018" name="Front. Microbiol.">
        <title>Genome-Based Analysis Reveals the Taxonomy and Diversity of the Family Idiomarinaceae.</title>
        <authorList>
            <person name="Liu Y."/>
            <person name="Lai Q."/>
            <person name="Shao Z."/>
        </authorList>
    </citation>
    <scope>NUCLEOTIDE SEQUENCE [LARGE SCALE GENOMIC DNA]</scope>
    <source>
        <strain evidence="9">KYW314</strain>
    </source>
</reference>
<evidence type="ECO:0000256" key="6">
    <source>
        <dbReference type="ARBA" id="ARBA00023211"/>
    </source>
</evidence>
<keyword evidence="3" id="KW-0479">Metal-binding</keyword>
<dbReference type="GO" id="GO:0046872">
    <property type="term" value="F:metal ion binding"/>
    <property type="evidence" value="ECO:0007669"/>
    <property type="project" value="UniProtKB-KW"/>
</dbReference>
<comment type="caution">
    <text evidence="8">The sequence shown here is derived from an EMBL/GenBank/DDBJ whole genome shotgun (WGS) entry which is preliminary data.</text>
</comment>
<dbReference type="CDD" id="cd03426">
    <property type="entry name" value="NUDIX_CoAse_Nudt7"/>
    <property type="match status" value="1"/>
</dbReference>
<comment type="cofactor">
    <cofactor evidence="1">
        <name>Mn(2+)</name>
        <dbReference type="ChEBI" id="CHEBI:29035"/>
    </cofactor>
</comment>
<dbReference type="EMBL" id="PIPR01000001">
    <property type="protein sequence ID" value="RUO40749.1"/>
    <property type="molecule type" value="Genomic_DNA"/>
</dbReference>
<evidence type="ECO:0000259" key="7">
    <source>
        <dbReference type="PROSITE" id="PS51462"/>
    </source>
</evidence>
<dbReference type="SUPFAM" id="SSF55811">
    <property type="entry name" value="Nudix"/>
    <property type="match status" value="1"/>
</dbReference>
<keyword evidence="9" id="KW-1185">Reference proteome</keyword>
<evidence type="ECO:0000256" key="4">
    <source>
        <dbReference type="ARBA" id="ARBA00022801"/>
    </source>
</evidence>
<feature type="domain" description="Nudix hydrolase" evidence="7">
    <location>
        <begin position="30"/>
        <end position="162"/>
    </location>
</feature>
<accession>A0A7Z7ETF4</accession>
<name>A0A7Z7ETF4_9GAMM</name>
<dbReference type="InterPro" id="IPR015797">
    <property type="entry name" value="NUDIX_hydrolase-like_dom_sf"/>
</dbReference>
<keyword evidence="5" id="KW-0460">Magnesium</keyword>
<evidence type="ECO:0000256" key="3">
    <source>
        <dbReference type="ARBA" id="ARBA00022723"/>
    </source>
</evidence>
<dbReference type="GO" id="GO:0010945">
    <property type="term" value="F:coenzyme A diphosphatase activity"/>
    <property type="evidence" value="ECO:0007669"/>
    <property type="project" value="InterPro"/>
</dbReference>
<gene>
    <name evidence="8" type="ORF">CWE22_00635</name>
</gene>
<sequence>MRLTMHRHEFLRRFQLYCAPQVIRPSLKRLRPAAVLIPLLETADGLQVILTQRSAQLRHHAGQISFPGGRQEPHDANLYETALREAQEEIALHPDDVELVGQLHDYPVISNFIVRPYVAIVTPRQPLVADPREVAEIFTVPLATILQQRQHFVYRLQRFMYDKVYFMPYQQRNIWGATAGMLRELADHVYPDQRPWSRPLN</sequence>
<dbReference type="PROSITE" id="PS51462">
    <property type="entry name" value="NUDIX"/>
    <property type="match status" value="1"/>
</dbReference>
<keyword evidence="4" id="KW-0378">Hydrolase</keyword>
<comment type="cofactor">
    <cofactor evidence="2">
        <name>Mg(2+)</name>
        <dbReference type="ChEBI" id="CHEBI:18420"/>
    </cofactor>
</comment>
<evidence type="ECO:0000256" key="1">
    <source>
        <dbReference type="ARBA" id="ARBA00001936"/>
    </source>
</evidence>
<proteinExistence type="predicted"/>
<evidence type="ECO:0000313" key="9">
    <source>
        <dbReference type="Proteomes" id="UP000287766"/>
    </source>
</evidence>
<evidence type="ECO:0000313" key="8">
    <source>
        <dbReference type="EMBL" id="RUO40749.1"/>
    </source>
</evidence>
<evidence type="ECO:0000256" key="2">
    <source>
        <dbReference type="ARBA" id="ARBA00001946"/>
    </source>
</evidence>
<keyword evidence="6" id="KW-0464">Manganese</keyword>
<dbReference type="Proteomes" id="UP000287766">
    <property type="component" value="Unassembled WGS sequence"/>
</dbReference>
<dbReference type="InterPro" id="IPR000086">
    <property type="entry name" value="NUDIX_hydrolase_dom"/>
</dbReference>
<dbReference type="InterPro" id="IPR045121">
    <property type="entry name" value="CoAse"/>
</dbReference>
<dbReference type="NCBIfam" id="NF007980">
    <property type="entry name" value="PRK10707.1"/>
    <property type="match status" value="1"/>
</dbReference>
<dbReference type="AlphaFoldDB" id="A0A7Z7ETF4"/>
<evidence type="ECO:0000256" key="5">
    <source>
        <dbReference type="ARBA" id="ARBA00022842"/>
    </source>
</evidence>
<dbReference type="Gene3D" id="3.90.79.10">
    <property type="entry name" value="Nucleoside Triphosphate Pyrophosphohydrolase"/>
    <property type="match status" value="1"/>
</dbReference>
<protein>
    <submittedName>
        <fullName evidence="8">CoA pyrophosphatase</fullName>
    </submittedName>
</protein>
<organism evidence="8 9">
    <name type="scientific">Pseudidiomarina aestuarii</name>
    <dbReference type="NCBI Taxonomy" id="624146"/>
    <lineage>
        <taxon>Bacteria</taxon>
        <taxon>Pseudomonadati</taxon>
        <taxon>Pseudomonadota</taxon>
        <taxon>Gammaproteobacteria</taxon>
        <taxon>Alteromonadales</taxon>
        <taxon>Idiomarinaceae</taxon>
        <taxon>Pseudidiomarina</taxon>
    </lineage>
</organism>
<dbReference type="Pfam" id="PF00293">
    <property type="entry name" value="NUDIX"/>
    <property type="match status" value="1"/>
</dbReference>